<keyword evidence="8" id="KW-0804">Transcription</keyword>
<accession>A0ABD1F6Y1</accession>
<keyword evidence="6" id="KW-0832">Ubl conjugation</keyword>
<evidence type="ECO:0000256" key="9">
    <source>
        <dbReference type="ARBA" id="ARBA00023242"/>
    </source>
</evidence>
<dbReference type="Pfam" id="PF10497">
    <property type="entry name" value="zf-4CXXC_R1"/>
    <property type="match status" value="1"/>
</dbReference>
<evidence type="ECO:0000256" key="6">
    <source>
        <dbReference type="ARBA" id="ARBA00022843"/>
    </source>
</evidence>
<dbReference type="InterPro" id="IPR018866">
    <property type="entry name" value="Znf-4CXXC_R1"/>
</dbReference>
<protein>
    <recommendedName>
        <fullName evidence="11">Zinc-finger domain-containing protein</fullName>
    </recommendedName>
</protein>
<feature type="compositionally biased region" description="Basic and acidic residues" evidence="10">
    <location>
        <begin position="38"/>
        <end position="55"/>
    </location>
</feature>
<keyword evidence="7" id="KW-0805">Transcription regulation</keyword>
<keyword evidence="9" id="KW-0539">Nucleus</keyword>
<evidence type="ECO:0000313" key="13">
    <source>
        <dbReference type="Proteomes" id="UP001566132"/>
    </source>
</evidence>
<feature type="domain" description="Zinc-finger" evidence="11">
    <location>
        <begin position="249"/>
        <end position="342"/>
    </location>
</feature>
<sequence length="356" mass="41063">MNNQNFDQMNESLSLSDVNNSSIKSTRLLRRRLFNKGSLKENSEEEKIRKTKYELENSPISKRKKVYESESNESSESEESNYEDFNPKESLEEIRRRNKERMAAVINTLRNSDLEQQFDKTNRELLGKSVSSAPIKRRRKRQNGNRSIRDGALGTLMKPRRSDRLQGKKPMYDTKALENINENLTLVYVKYYKSDFVEKLKHIAHESKQSTSSGIYKAEPRKIIPVEKVTQEMLNNIVTIRAMKKPSPTGTICHQCRLRTSDQKTCCRNPSCVGNKGNVCGYCLKKRYGEDCAKALLDPNWICPVCRDICNCFSCRSKILKIPNGCLSPLALKCGYKDVSDLFRHLKDEEHTPDDQ</sequence>
<evidence type="ECO:0000256" key="4">
    <source>
        <dbReference type="ARBA" id="ARBA00022499"/>
    </source>
</evidence>
<evidence type="ECO:0000256" key="5">
    <source>
        <dbReference type="ARBA" id="ARBA00022553"/>
    </source>
</evidence>
<evidence type="ECO:0000256" key="3">
    <source>
        <dbReference type="ARBA" id="ARBA00022490"/>
    </source>
</evidence>
<keyword evidence="3" id="KW-0963">Cytoplasm</keyword>
<dbReference type="Proteomes" id="UP001566132">
    <property type="component" value="Unassembled WGS sequence"/>
</dbReference>
<gene>
    <name evidence="12" type="ORF">ABEB36_002582</name>
</gene>
<evidence type="ECO:0000256" key="2">
    <source>
        <dbReference type="ARBA" id="ARBA00004496"/>
    </source>
</evidence>
<comment type="subcellular location">
    <subcellularLocation>
        <location evidence="2">Cytoplasm</location>
    </subcellularLocation>
    <subcellularLocation>
        <location evidence="1">Nucleus</location>
    </subcellularLocation>
</comment>
<keyword evidence="13" id="KW-1185">Reference proteome</keyword>
<name>A0ABD1F6Y1_HYPHA</name>
<evidence type="ECO:0000256" key="8">
    <source>
        <dbReference type="ARBA" id="ARBA00023163"/>
    </source>
</evidence>
<feature type="region of interest" description="Disordered" evidence="10">
    <location>
        <begin position="125"/>
        <end position="151"/>
    </location>
</feature>
<comment type="caution">
    <text evidence="12">The sequence shown here is derived from an EMBL/GenBank/DDBJ whole genome shotgun (WGS) entry which is preliminary data.</text>
</comment>
<dbReference type="PANTHER" id="PTHR31169:SF8">
    <property type="entry name" value="ZINC-FINGER DOMAIN OF MONOAMINE-OXIDASE A REPRESSOR R1 PROTEIN"/>
    <property type="match status" value="1"/>
</dbReference>
<feature type="compositionally biased region" description="Acidic residues" evidence="10">
    <location>
        <begin position="70"/>
        <end position="82"/>
    </location>
</feature>
<evidence type="ECO:0000256" key="10">
    <source>
        <dbReference type="SAM" id="MobiDB-lite"/>
    </source>
</evidence>
<evidence type="ECO:0000313" key="12">
    <source>
        <dbReference type="EMBL" id="KAL1513121.1"/>
    </source>
</evidence>
<feature type="region of interest" description="Disordered" evidence="10">
    <location>
        <begin position="34"/>
        <end position="89"/>
    </location>
</feature>
<dbReference type="InterPro" id="IPR040221">
    <property type="entry name" value="CDCA7/CDA7L"/>
</dbReference>
<evidence type="ECO:0000256" key="7">
    <source>
        <dbReference type="ARBA" id="ARBA00023015"/>
    </source>
</evidence>
<keyword evidence="5" id="KW-0597">Phosphoprotein</keyword>
<keyword evidence="4" id="KW-1017">Isopeptide bond</keyword>
<dbReference type="PANTHER" id="PTHR31169">
    <property type="entry name" value="OS05G0300700 PROTEIN"/>
    <property type="match status" value="1"/>
</dbReference>
<organism evidence="12 13">
    <name type="scientific">Hypothenemus hampei</name>
    <name type="common">Coffee berry borer</name>
    <dbReference type="NCBI Taxonomy" id="57062"/>
    <lineage>
        <taxon>Eukaryota</taxon>
        <taxon>Metazoa</taxon>
        <taxon>Ecdysozoa</taxon>
        <taxon>Arthropoda</taxon>
        <taxon>Hexapoda</taxon>
        <taxon>Insecta</taxon>
        <taxon>Pterygota</taxon>
        <taxon>Neoptera</taxon>
        <taxon>Endopterygota</taxon>
        <taxon>Coleoptera</taxon>
        <taxon>Polyphaga</taxon>
        <taxon>Cucujiformia</taxon>
        <taxon>Curculionidae</taxon>
        <taxon>Scolytinae</taxon>
        <taxon>Hypothenemus</taxon>
    </lineage>
</organism>
<dbReference type="GO" id="GO:0005737">
    <property type="term" value="C:cytoplasm"/>
    <property type="evidence" value="ECO:0007669"/>
    <property type="project" value="UniProtKB-SubCell"/>
</dbReference>
<dbReference type="EMBL" id="JBDJPC010000002">
    <property type="protein sequence ID" value="KAL1513121.1"/>
    <property type="molecule type" value="Genomic_DNA"/>
</dbReference>
<evidence type="ECO:0000259" key="11">
    <source>
        <dbReference type="Pfam" id="PF10497"/>
    </source>
</evidence>
<reference evidence="12 13" key="1">
    <citation type="submission" date="2024-05" db="EMBL/GenBank/DDBJ databases">
        <title>Genetic variation in Jamaican populations of the coffee berry borer (Hypothenemus hampei).</title>
        <authorList>
            <person name="Errbii M."/>
            <person name="Myrie A."/>
        </authorList>
    </citation>
    <scope>NUCLEOTIDE SEQUENCE [LARGE SCALE GENOMIC DNA]</scope>
    <source>
        <strain evidence="12">JA-Hopewell-2020-01-JO</strain>
        <tissue evidence="12">Whole body</tissue>
    </source>
</reference>
<proteinExistence type="predicted"/>
<dbReference type="AlphaFoldDB" id="A0ABD1F6Y1"/>
<dbReference type="GO" id="GO:0005634">
    <property type="term" value="C:nucleus"/>
    <property type="evidence" value="ECO:0007669"/>
    <property type="project" value="UniProtKB-SubCell"/>
</dbReference>
<evidence type="ECO:0000256" key="1">
    <source>
        <dbReference type="ARBA" id="ARBA00004123"/>
    </source>
</evidence>